<keyword evidence="2" id="KW-1185">Reference proteome</keyword>
<dbReference type="AlphaFoldDB" id="A0A2Z6EUJ5"/>
<gene>
    <name evidence="1" type="ORF">MCB1EB_0966</name>
</gene>
<reference evidence="1 2" key="1">
    <citation type="journal article" date="2018" name="Microbes Environ.">
        <title>Comparative Genomic Insights into Endofungal Lifestyles of Two Bacterial Endosymbionts, Mycoavidus cysteinexigens and Burkholderia rhizoxinica.</title>
        <authorList>
            <person name="Sharmin D."/>
            <person name="Guo Y."/>
            <person name="Nishizawa T."/>
            <person name="Ohshima S."/>
            <person name="Sato Y."/>
            <person name="Takashima Y."/>
            <person name="Narisawa K."/>
            <person name="Ohta H."/>
        </authorList>
    </citation>
    <scope>NUCLEOTIDE SEQUENCE [LARGE SCALE GENOMIC DNA]</scope>
    <source>
        <strain evidence="1 2">B1-EB</strain>
    </source>
</reference>
<dbReference type="EMBL" id="AP018150">
    <property type="protein sequence ID" value="BBE09127.1"/>
    <property type="molecule type" value="Genomic_DNA"/>
</dbReference>
<keyword evidence="1" id="KW-0067">ATP-binding</keyword>
<dbReference type="GO" id="GO:0005524">
    <property type="term" value="F:ATP binding"/>
    <property type="evidence" value="ECO:0007669"/>
    <property type="project" value="UniProtKB-KW"/>
</dbReference>
<protein>
    <submittedName>
        <fullName evidence="1">ABC transporter, ATP-binding protein</fullName>
    </submittedName>
</protein>
<name>A0A2Z6EUJ5_9BURK</name>
<accession>A0A2Z6EUJ5</accession>
<proteinExistence type="predicted"/>
<dbReference type="KEGG" id="mcys:MCB1EB_0966"/>
<evidence type="ECO:0000313" key="2">
    <source>
        <dbReference type="Proteomes" id="UP000282597"/>
    </source>
</evidence>
<organism evidence="1 2">
    <name type="scientific">Mycoavidus cysteinexigens</name>
    <dbReference type="NCBI Taxonomy" id="1553431"/>
    <lineage>
        <taxon>Bacteria</taxon>
        <taxon>Pseudomonadati</taxon>
        <taxon>Pseudomonadota</taxon>
        <taxon>Betaproteobacteria</taxon>
        <taxon>Burkholderiales</taxon>
        <taxon>Burkholderiaceae</taxon>
        <taxon>Mycoavidus</taxon>
    </lineage>
</organism>
<keyword evidence="1" id="KW-0547">Nucleotide-binding</keyword>
<evidence type="ECO:0000313" key="1">
    <source>
        <dbReference type="EMBL" id="BBE09127.1"/>
    </source>
</evidence>
<dbReference type="Proteomes" id="UP000282597">
    <property type="component" value="Chromosome"/>
</dbReference>
<sequence>MAIVIARPMPSVRSLHFGTLDTKGRIAECPTQNHGKQPFNIIYIDVGDDSKFYCECDATLVFSRFNRMAPSAFA</sequence>